<dbReference type="RefSeq" id="WP_005204379.1">
    <property type="nucleotide sequence ID" value="NZ_BAFC01000045.1"/>
</dbReference>
<sequence length="77" mass="8445">MTNPHWTPDAVRELGVRTDLETANSVLGISRSVGYELIQRGEYPVKTLRVGKRYIVPVAGLLAALDIPATEPERQSA</sequence>
<accession>H5TYF8</accession>
<dbReference type="AlphaFoldDB" id="H5TYF8"/>
<evidence type="ECO:0000313" key="1">
    <source>
        <dbReference type="EMBL" id="GAB38516.1"/>
    </source>
</evidence>
<protein>
    <recommendedName>
        <fullName evidence="3">Helix-turn-helix domain-containing protein</fullName>
    </recommendedName>
</protein>
<keyword evidence="2" id="KW-1185">Reference proteome</keyword>
<organism evidence="1 2">
    <name type="scientific">Gordonia sputi NBRC 100414</name>
    <dbReference type="NCBI Taxonomy" id="1089453"/>
    <lineage>
        <taxon>Bacteria</taxon>
        <taxon>Bacillati</taxon>
        <taxon>Actinomycetota</taxon>
        <taxon>Actinomycetes</taxon>
        <taxon>Mycobacteriales</taxon>
        <taxon>Gordoniaceae</taxon>
        <taxon>Gordonia</taxon>
    </lineage>
</organism>
<comment type="caution">
    <text evidence="1">The sequence shown here is derived from an EMBL/GenBank/DDBJ whole genome shotgun (WGS) entry which is preliminary data.</text>
</comment>
<dbReference type="eggNOG" id="ENOG5030ITX">
    <property type="taxonomic scope" value="Bacteria"/>
</dbReference>
<dbReference type="EMBL" id="BAFC01000045">
    <property type="protein sequence ID" value="GAB38516.1"/>
    <property type="molecule type" value="Genomic_DNA"/>
</dbReference>
<evidence type="ECO:0008006" key="3">
    <source>
        <dbReference type="Google" id="ProtNLM"/>
    </source>
</evidence>
<reference evidence="1 2" key="1">
    <citation type="submission" date="2012-02" db="EMBL/GenBank/DDBJ databases">
        <title>Whole genome shotgun sequence of Gordonia sputi NBRC 100414.</title>
        <authorList>
            <person name="Yoshida I."/>
            <person name="Hosoyama A."/>
            <person name="Tsuchikane K."/>
            <person name="Katsumata H."/>
            <person name="Yamazaki S."/>
            <person name="Fujita N."/>
        </authorList>
    </citation>
    <scope>NUCLEOTIDE SEQUENCE [LARGE SCALE GENOMIC DNA]</scope>
    <source>
        <strain evidence="1 2">NBRC 100414</strain>
    </source>
</reference>
<proteinExistence type="predicted"/>
<dbReference type="Proteomes" id="UP000005845">
    <property type="component" value="Unassembled WGS sequence"/>
</dbReference>
<evidence type="ECO:0000313" key="2">
    <source>
        <dbReference type="Proteomes" id="UP000005845"/>
    </source>
</evidence>
<gene>
    <name evidence="1" type="ORF">GOSPT_045_01550</name>
</gene>
<name>H5TYF8_9ACTN</name>